<dbReference type="PANTHER" id="PTHR38591:SF1">
    <property type="entry name" value="BLL1000 PROTEIN"/>
    <property type="match status" value="1"/>
</dbReference>
<dbReference type="Pfam" id="PF17186">
    <property type="entry name" value="Lipocalin_9"/>
    <property type="match status" value="1"/>
</dbReference>
<dbReference type="Proteomes" id="UP000199305">
    <property type="component" value="Unassembled WGS sequence"/>
</dbReference>
<dbReference type="GO" id="GO:0016787">
    <property type="term" value="F:hydrolase activity"/>
    <property type="evidence" value="ECO:0007669"/>
    <property type="project" value="UniProtKB-KW"/>
</dbReference>
<organism evidence="2 3">
    <name type="scientific">Microbulbifer yueqingensis</name>
    <dbReference type="NCBI Taxonomy" id="658219"/>
    <lineage>
        <taxon>Bacteria</taxon>
        <taxon>Pseudomonadati</taxon>
        <taxon>Pseudomonadota</taxon>
        <taxon>Gammaproteobacteria</taxon>
        <taxon>Cellvibrionales</taxon>
        <taxon>Microbulbiferaceae</taxon>
        <taxon>Microbulbifer</taxon>
    </lineage>
</organism>
<accession>A0A1G9CKP1</accession>
<protein>
    <submittedName>
        <fullName evidence="2">Predicted secreted hydrolase</fullName>
    </submittedName>
</protein>
<gene>
    <name evidence="2" type="ORF">SAMN05216212_2546</name>
</gene>
<keyword evidence="2" id="KW-0378">Hydrolase</keyword>
<feature type="domain" description="AttH" evidence="1">
    <location>
        <begin position="61"/>
        <end position="233"/>
    </location>
</feature>
<dbReference type="RefSeq" id="WP_091514679.1">
    <property type="nucleotide sequence ID" value="NZ_FNFH01000005.1"/>
</dbReference>
<dbReference type="EMBL" id="FNFH01000005">
    <property type="protein sequence ID" value="SDK52251.1"/>
    <property type="molecule type" value="Genomic_DNA"/>
</dbReference>
<dbReference type="PROSITE" id="PS51257">
    <property type="entry name" value="PROKAR_LIPOPROTEIN"/>
    <property type="match status" value="1"/>
</dbReference>
<proteinExistence type="predicted"/>
<dbReference type="InterPro" id="IPR023374">
    <property type="entry name" value="AttH-like_dom_sf"/>
</dbReference>
<dbReference type="SUPFAM" id="SSF159245">
    <property type="entry name" value="AttH-like"/>
    <property type="match status" value="1"/>
</dbReference>
<dbReference type="PANTHER" id="PTHR38591">
    <property type="entry name" value="HYDROLASE"/>
    <property type="match status" value="1"/>
</dbReference>
<dbReference type="AlphaFoldDB" id="A0A1G9CKP1"/>
<dbReference type="InterPro" id="IPR010791">
    <property type="entry name" value="AttH_dom"/>
</dbReference>
<evidence type="ECO:0000313" key="3">
    <source>
        <dbReference type="Proteomes" id="UP000199305"/>
    </source>
</evidence>
<reference evidence="3" key="1">
    <citation type="submission" date="2016-10" db="EMBL/GenBank/DDBJ databases">
        <authorList>
            <person name="Varghese N."/>
            <person name="Submissions S."/>
        </authorList>
    </citation>
    <scope>NUCLEOTIDE SEQUENCE [LARGE SCALE GENOMIC DNA]</scope>
    <source>
        <strain evidence="3">CGMCC 1.10658</strain>
    </source>
</reference>
<keyword evidence="3" id="KW-1185">Reference proteome</keyword>
<evidence type="ECO:0000313" key="2">
    <source>
        <dbReference type="EMBL" id="SDK52251.1"/>
    </source>
</evidence>
<evidence type="ECO:0000259" key="1">
    <source>
        <dbReference type="Pfam" id="PF07143"/>
    </source>
</evidence>
<dbReference type="OrthoDB" id="9770826at2"/>
<sequence>MNRAGPILLLVLLLAGCGEPAGRDASIGAMSEPPAGFHQATPGTTVKLPRDLGPHRRYRLEWWYLTANLHSENDESDERFGVQWTLFRMGVKPGPFETNEPGWRREEIWLAHAALSRPGEHRFESRSARGGTGQAGVKAEPFTAWIDHWQLGSAGANRWALAVESDDFAYRLQLEPQLPAVLHGERGFSAKSAGGGGSMYFSYPLRVSEGEVTLAGKKFRVKGRGWFDREWSSQYLQPDQQGWDWLALHLQDGRHLMLFRIRGTEDFFAGTLVAADGSARTLDPNEFSLAPLAYRDTRYGRVPVEWRLQVPGAGLELEVRSWDGDYWNPGSFRYWEGPVTVGGSHRGEGYLEMTGY</sequence>
<name>A0A1G9CKP1_9GAMM</name>
<dbReference type="STRING" id="658219.SAMN05216212_2546"/>
<dbReference type="Gene3D" id="2.40.370.10">
    <property type="entry name" value="AttH-like domain"/>
    <property type="match status" value="2"/>
</dbReference>
<dbReference type="Pfam" id="PF07143">
    <property type="entry name" value="CrtC"/>
    <property type="match status" value="1"/>
</dbReference>